<organism evidence="3 4">
    <name type="scientific">Megasphaera cerevisiae DSM 20462</name>
    <dbReference type="NCBI Taxonomy" id="1122219"/>
    <lineage>
        <taxon>Bacteria</taxon>
        <taxon>Bacillati</taxon>
        <taxon>Bacillota</taxon>
        <taxon>Negativicutes</taxon>
        <taxon>Veillonellales</taxon>
        <taxon>Veillonellaceae</taxon>
        <taxon>Megasphaera</taxon>
    </lineage>
</organism>
<name>A0A0J6ZLC0_9FIRM</name>
<dbReference type="Gene3D" id="1.10.287.70">
    <property type="match status" value="1"/>
</dbReference>
<proteinExistence type="predicted"/>
<evidence type="ECO:0000259" key="2">
    <source>
        <dbReference type="Pfam" id="PF07885"/>
    </source>
</evidence>
<feature type="domain" description="Potassium channel" evidence="2">
    <location>
        <begin position="157"/>
        <end position="205"/>
    </location>
</feature>
<feature type="transmembrane region" description="Helical" evidence="1">
    <location>
        <begin position="86"/>
        <end position="104"/>
    </location>
</feature>
<feature type="transmembrane region" description="Helical" evidence="1">
    <location>
        <begin position="58"/>
        <end position="80"/>
    </location>
</feature>
<sequence length="214" mass="23628">MMNYLRSHQYQLLFLSLIVSFLINIIPMGGTNHNEMCNLVIQTLAGTNIFLQRRKRFWLIPVLVLAGILLNSVGGASTTLVSLSRILYLSFFAVITYVVLKQVVFAARSATAESVFAALSGFLLIGYIGFFLFASIEVSMPGSFKGVSSDVTIMANDLFYYSFISILTVGYGDIVAVSWTARNASIFIDLMGAIYNLIFIARIVSDFSTKHRGV</sequence>
<dbReference type="SUPFAM" id="SSF81324">
    <property type="entry name" value="Voltage-gated potassium channels"/>
    <property type="match status" value="1"/>
</dbReference>
<evidence type="ECO:0000256" key="1">
    <source>
        <dbReference type="SAM" id="Phobius"/>
    </source>
</evidence>
<evidence type="ECO:0000313" key="3">
    <source>
        <dbReference type="EMBL" id="KMO85651.1"/>
    </source>
</evidence>
<dbReference type="RefSeq" id="WP_072061845.1">
    <property type="nucleotide sequence ID" value="NZ_FUXD01000045.1"/>
</dbReference>
<feature type="transmembrane region" description="Helical" evidence="1">
    <location>
        <begin position="12"/>
        <end position="30"/>
    </location>
</feature>
<feature type="transmembrane region" description="Helical" evidence="1">
    <location>
        <begin position="116"/>
        <end position="138"/>
    </location>
</feature>
<dbReference type="InterPro" id="IPR013099">
    <property type="entry name" value="K_chnl_dom"/>
</dbReference>
<keyword evidence="1" id="KW-1133">Transmembrane helix</keyword>
<gene>
    <name evidence="3" type="ORF">AB840_12480</name>
</gene>
<dbReference type="EMBL" id="LEKT01000052">
    <property type="protein sequence ID" value="KMO85651.1"/>
    <property type="molecule type" value="Genomic_DNA"/>
</dbReference>
<dbReference type="AlphaFoldDB" id="A0A0J6ZLC0"/>
<evidence type="ECO:0000313" key="4">
    <source>
        <dbReference type="Proteomes" id="UP000036503"/>
    </source>
</evidence>
<dbReference type="PATRIC" id="fig|1122219.3.peg.2571"/>
<reference evidence="3 4" key="1">
    <citation type="submission" date="2015-06" db="EMBL/GenBank/DDBJ databases">
        <title>Draft genome sequence of beer spoilage bacterium Megasphaera cerevisiae type strain 20462.</title>
        <authorList>
            <person name="Kutumbaka K."/>
            <person name="Pasmowitz J."/>
            <person name="Mategko J."/>
            <person name="Reyes D."/>
            <person name="Friedrich A."/>
            <person name="Han S."/>
            <person name="Martens-Habbena W."/>
            <person name="Neal-McKinney J."/>
            <person name="Janagama H.K."/>
            <person name="Nadala C."/>
            <person name="Samadpour M."/>
        </authorList>
    </citation>
    <scope>NUCLEOTIDE SEQUENCE [LARGE SCALE GENOMIC DNA]</scope>
    <source>
        <strain evidence="3 4">DSM 20462</strain>
    </source>
</reference>
<feature type="transmembrane region" description="Helical" evidence="1">
    <location>
        <begin position="186"/>
        <end position="204"/>
    </location>
</feature>
<keyword evidence="1" id="KW-0472">Membrane</keyword>
<dbReference type="Proteomes" id="UP000036503">
    <property type="component" value="Unassembled WGS sequence"/>
</dbReference>
<protein>
    <submittedName>
        <fullName evidence="3">Ion transporter</fullName>
    </submittedName>
</protein>
<dbReference type="Pfam" id="PF07885">
    <property type="entry name" value="Ion_trans_2"/>
    <property type="match status" value="1"/>
</dbReference>
<accession>A0A0J6ZLC0</accession>
<feature type="transmembrane region" description="Helical" evidence="1">
    <location>
        <begin position="158"/>
        <end position="179"/>
    </location>
</feature>
<dbReference type="InParanoid" id="A0A0J6ZLC0"/>
<keyword evidence="4" id="KW-1185">Reference proteome</keyword>
<keyword evidence="1" id="KW-0812">Transmembrane</keyword>
<comment type="caution">
    <text evidence="3">The sequence shown here is derived from an EMBL/GenBank/DDBJ whole genome shotgun (WGS) entry which is preliminary data.</text>
</comment>